<accession>A0A9D3W7Q2</accession>
<dbReference type="Proteomes" id="UP000828251">
    <property type="component" value="Unassembled WGS sequence"/>
</dbReference>
<reference evidence="2 3" key="1">
    <citation type="journal article" date="2021" name="Plant Biotechnol. J.">
        <title>Multi-omics assisted identification of the key and species-specific regulatory components of drought-tolerant mechanisms in Gossypium stocksii.</title>
        <authorList>
            <person name="Yu D."/>
            <person name="Ke L."/>
            <person name="Zhang D."/>
            <person name="Wu Y."/>
            <person name="Sun Y."/>
            <person name="Mei J."/>
            <person name="Sun J."/>
            <person name="Sun Y."/>
        </authorList>
    </citation>
    <scope>NUCLEOTIDE SEQUENCE [LARGE SCALE GENOMIC DNA]</scope>
    <source>
        <strain evidence="3">cv. E1</strain>
        <tissue evidence="2">Leaf</tissue>
    </source>
</reference>
<keyword evidence="3" id="KW-1185">Reference proteome</keyword>
<name>A0A9D3W7Q2_9ROSI</name>
<feature type="region of interest" description="Disordered" evidence="1">
    <location>
        <begin position="87"/>
        <end position="108"/>
    </location>
</feature>
<evidence type="ECO:0000313" key="2">
    <source>
        <dbReference type="EMBL" id="KAH1114188.1"/>
    </source>
</evidence>
<protein>
    <submittedName>
        <fullName evidence="2">Uncharacterized protein</fullName>
    </submittedName>
</protein>
<comment type="caution">
    <text evidence="2">The sequence shown here is derived from an EMBL/GenBank/DDBJ whole genome shotgun (WGS) entry which is preliminary data.</text>
</comment>
<proteinExistence type="predicted"/>
<dbReference type="AlphaFoldDB" id="A0A9D3W7Q2"/>
<evidence type="ECO:0000256" key="1">
    <source>
        <dbReference type="SAM" id="MobiDB-lite"/>
    </source>
</evidence>
<organism evidence="2 3">
    <name type="scientific">Gossypium stocksii</name>
    <dbReference type="NCBI Taxonomy" id="47602"/>
    <lineage>
        <taxon>Eukaryota</taxon>
        <taxon>Viridiplantae</taxon>
        <taxon>Streptophyta</taxon>
        <taxon>Embryophyta</taxon>
        <taxon>Tracheophyta</taxon>
        <taxon>Spermatophyta</taxon>
        <taxon>Magnoliopsida</taxon>
        <taxon>eudicotyledons</taxon>
        <taxon>Gunneridae</taxon>
        <taxon>Pentapetalae</taxon>
        <taxon>rosids</taxon>
        <taxon>malvids</taxon>
        <taxon>Malvales</taxon>
        <taxon>Malvaceae</taxon>
        <taxon>Malvoideae</taxon>
        <taxon>Gossypium</taxon>
    </lineage>
</organism>
<sequence length="198" mass="22186">MENCVLGSFLEFTVSKGGSSKVSVKMLTKYESVTTTPKFKRRKVSTIRDFLPGCERGATMDLRLNRQIAIDQGKCSLSIKLLLELEEEDDEGEEPTVEKQTTKHEGDAKKTKYVHFASEKEDDDVTQAPTPVNTTTTMTPRLKASMTAQEHVVHQLIDKLTKLDFDSKDEVPINQLKRNCFKTTAGKAVLADSVESER</sequence>
<feature type="compositionally biased region" description="Basic and acidic residues" evidence="1">
    <location>
        <begin position="96"/>
        <end position="108"/>
    </location>
</feature>
<evidence type="ECO:0000313" key="3">
    <source>
        <dbReference type="Proteomes" id="UP000828251"/>
    </source>
</evidence>
<gene>
    <name evidence="2" type="ORF">J1N35_007566</name>
</gene>
<dbReference type="EMBL" id="JAIQCV010000003">
    <property type="protein sequence ID" value="KAH1114188.1"/>
    <property type="molecule type" value="Genomic_DNA"/>
</dbReference>